<dbReference type="AlphaFoldDB" id="A0A844XPE6"/>
<protein>
    <submittedName>
        <fullName evidence="1">Uncharacterized protein</fullName>
    </submittedName>
</protein>
<reference evidence="1 2" key="1">
    <citation type="submission" date="2019-12" db="EMBL/GenBank/DDBJ databases">
        <title>Genomic-based taxomic classification of the family Erythrobacteraceae.</title>
        <authorList>
            <person name="Xu L."/>
        </authorList>
    </citation>
    <scope>NUCLEOTIDE SEQUENCE [LARGE SCALE GENOMIC DNA]</scope>
    <source>
        <strain evidence="1 2">DSM 17792</strain>
    </source>
</reference>
<gene>
    <name evidence="1" type="ORF">GRI69_03565</name>
</gene>
<organism evidence="1 2">
    <name type="scientific">Qipengyuania vulgaris</name>
    <dbReference type="NCBI Taxonomy" id="291985"/>
    <lineage>
        <taxon>Bacteria</taxon>
        <taxon>Pseudomonadati</taxon>
        <taxon>Pseudomonadota</taxon>
        <taxon>Alphaproteobacteria</taxon>
        <taxon>Sphingomonadales</taxon>
        <taxon>Erythrobacteraceae</taxon>
        <taxon>Qipengyuania</taxon>
    </lineage>
</organism>
<proteinExistence type="predicted"/>
<keyword evidence="2" id="KW-1185">Reference proteome</keyword>
<dbReference type="EMBL" id="WTYC01000001">
    <property type="protein sequence ID" value="MXO47336.1"/>
    <property type="molecule type" value="Genomic_DNA"/>
</dbReference>
<evidence type="ECO:0000313" key="2">
    <source>
        <dbReference type="Proteomes" id="UP000448199"/>
    </source>
</evidence>
<accession>A0A844XPE6</accession>
<dbReference type="Proteomes" id="UP000448199">
    <property type="component" value="Unassembled WGS sequence"/>
</dbReference>
<name>A0A844XPE6_9SPHN</name>
<evidence type="ECO:0000313" key="1">
    <source>
        <dbReference type="EMBL" id="MXO47336.1"/>
    </source>
</evidence>
<sequence>MPKPLVARLLAECLIGTICLDKAAAEQRKALFGVVSPVSTYGTDWRL</sequence>
<comment type="caution">
    <text evidence="1">The sequence shown here is derived from an EMBL/GenBank/DDBJ whole genome shotgun (WGS) entry which is preliminary data.</text>
</comment>